<reference evidence="2 3" key="1">
    <citation type="submission" date="2019-08" db="EMBL/GenBank/DDBJ databases">
        <title>In-depth cultivation of the pig gut microbiome towards novel bacterial diversity and tailored functional studies.</title>
        <authorList>
            <person name="Wylensek D."/>
            <person name="Hitch T.C.A."/>
            <person name="Clavel T."/>
        </authorList>
    </citation>
    <scope>NUCLEOTIDE SEQUENCE [LARGE SCALE GENOMIC DNA]</scope>
    <source>
        <strain evidence="2 3">Oil-RF-744-WCA-WT-10</strain>
    </source>
</reference>
<feature type="transmembrane region" description="Helical" evidence="1">
    <location>
        <begin position="196"/>
        <end position="221"/>
    </location>
</feature>
<feature type="transmembrane region" description="Helical" evidence="1">
    <location>
        <begin position="227"/>
        <end position="249"/>
    </location>
</feature>
<feature type="transmembrane region" description="Helical" evidence="1">
    <location>
        <begin position="127"/>
        <end position="147"/>
    </location>
</feature>
<name>A0A6L5XAG4_9BACT</name>
<feature type="transmembrane region" description="Helical" evidence="1">
    <location>
        <begin position="12"/>
        <end position="31"/>
    </location>
</feature>
<keyword evidence="1" id="KW-0472">Membrane</keyword>
<feature type="transmembrane region" description="Helical" evidence="1">
    <location>
        <begin position="159"/>
        <end position="175"/>
    </location>
</feature>
<comment type="caution">
    <text evidence="2">The sequence shown here is derived from an EMBL/GenBank/DDBJ whole genome shotgun (WGS) entry which is preliminary data.</text>
</comment>
<protein>
    <submittedName>
        <fullName evidence="2">Uncharacterized protein</fullName>
    </submittedName>
</protein>
<accession>A0A6L5XAG4</accession>
<keyword evidence="3" id="KW-1185">Reference proteome</keyword>
<keyword evidence="1" id="KW-0812">Transmembrane</keyword>
<evidence type="ECO:0000256" key="1">
    <source>
        <dbReference type="SAM" id="Phobius"/>
    </source>
</evidence>
<dbReference type="Proteomes" id="UP000483362">
    <property type="component" value="Unassembled WGS sequence"/>
</dbReference>
<feature type="transmembrane region" description="Helical" evidence="1">
    <location>
        <begin position="87"/>
        <end position="106"/>
    </location>
</feature>
<feature type="transmembrane region" description="Helical" evidence="1">
    <location>
        <begin position="338"/>
        <end position="364"/>
    </location>
</feature>
<dbReference type="EMBL" id="VULT01000003">
    <property type="protein sequence ID" value="MSS16647.1"/>
    <property type="molecule type" value="Genomic_DNA"/>
</dbReference>
<organism evidence="2 3">
    <name type="scientific">Sodaliphilus pleomorphus</name>
    <dbReference type="NCBI Taxonomy" id="2606626"/>
    <lineage>
        <taxon>Bacteria</taxon>
        <taxon>Pseudomonadati</taxon>
        <taxon>Bacteroidota</taxon>
        <taxon>Bacteroidia</taxon>
        <taxon>Bacteroidales</taxon>
        <taxon>Muribaculaceae</taxon>
        <taxon>Sodaliphilus</taxon>
    </lineage>
</organism>
<feature type="transmembrane region" description="Helical" evidence="1">
    <location>
        <begin position="37"/>
        <end position="55"/>
    </location>
</feature>
<sequence length="437" mass="50194">MSNDKAGIYQRVLFTVFWVIATFGFVNDEILPFISSLRSPLFFLLDFTIVGLGLLTMRESRWAMVSIGIFTLLSLLVTVILNGYSLLFYINGYREFVGIAYFFPIIRYFNNTEERRARFVRAFDKNLYIFLVIQALCITFQFFKYGAGDQGGGSFGQNYSGVVSLSIYAVSFYLMQKRVDRNDFFNSLWANKSLIFLLYPTFLNETKVSFLLLPLYFFLLMPIDRKMFMRIVISVPIVAVVFLLGDIVYSSQESGKNDFLSKEYLTEYLIGDIEDPEGDAQYNLEENSATDLPRYLKFVLMQQLDAEHPGHVLTGFGVGQFKGGSHMERSSLADEYDWLFFGTMPYALHVYIQLGVLGLLWMVFNFWVMFTEHPVGYGRRNKNLQLFFVLVVLIVLVYNEAFRGPEFSFFFASILATSWLKTEPAAASQSTPVLKPA</sequence>
<feature type="transmembrane region" description="Helical" evidence="1">
    <location>
        <begin position="384"/>
        <end position="402"/>
    </location>
</feature>
<dbReference type="AlphaFoldDB" id="A0A6L5XAG4"/>
<evidence type="ECO:0000313" key="3">
    <source>
        <dbReference type="Proteomes" id="UP000483362"/>
    </source>
</evidence>
<evidence type="ECO:0000313" key="2">
    <source>
        <dbReference type="EMBL" id="MSS16647.1"/>
    </source>
</evidence>
<keyword evidence="1" id="KW-1133">Transmembrane helix</keyword>
<dbReference type="RefSeq" id="WP_154327329.1">
    <property type="nucleotide sequence ID" value="NZ_CP045696.1"/>
</dbReference>
<gene>
    <name evidence="2" type="ORF">FYJ29_02505</name>
</gene>
<feature type="transmembrane region" description="Helical" evidence="1">
    <location>
        <begin position="62"/>
        <end position="81"/>
    </location>
</feature>
<proteinExistence type="predicted"/>